<name>A0A6A4G5I8_9STRA</name>
<feature type="region of interest" description="Disordered" evidence="1">
    <location>
        <begin position="1"/>
        <end position="31"/>
    </location>
</feature>
<reference evidence="3 5" key="1">
    <citation type="submission" date="2018-08" db="EMBL/GenBank/DDBJ databases">
        <title>Genomic investigation of the strawberry pathogen Phytophthora fragariae indicates pathogenicity is determined by transcriptional variation in three key races.</title>
        <authorList>
            <person name="Adams T.M."/>
            <person name="Armitage A.D."/>
            <person name="Sobczyk M.K."/>
            <person name="Bates H.J."/>
            <person name="Dunwell J.M."/>
            <person name="Nellist C.F."/>
            <person name="Harrison R.J."/>
        </authorList>
    </citation>
    <scope>NUCLEOTIDE SEQUENCE [LARGE SCALE GENOMIC DNA]</scope>
    <source>
        <strain evidence="2 4">SCRP249</strain>
        <strain evidence="3 5">SCRP333</strain>
    </source>
</reference>
<gene>
    <name evidence="2" type="ORF">PR001_g710</name>
    <name evidence="3" type="ORF">PR003_g1444</name>
</gene>
<keyword evidence="5" id="KW-1185">Reference proteome</keyword>
<dbReference type="EMBL" id="QXFT01000040">
    <property type="protein sequence ID" value="KAE9358123.1"/>
    <property type="molecule type" value="Genomic_DNA"/>
</dbReference>
<dbReference type="Proteomes" id="UP000429607">
    <property type="component" value="Unassembled WGS sequence"/>
</dbReference>
<protein>
    <submittedName>
        <fullName evidence="3">Uncharacterized protein</fullName>
    </submittedName>
</protein>
<feature type="compositionally biased region" description="Polar residues" evidence="1">
    <location>
        <begin position="9"/>
        <end position="19"/>
    </location>
</feature>
<dbReference type="EMBL" id="QXFV01000018">
    <property type="protein sequence ID" value="KAE9052229.1"/>
    <property type="molecule type" value="Genomic_DNA"/>
</dbReference>
<dbReference type="Proteomes" id="UP000434957">
    <property type="component" value="Unassembled WGS sequence"/>
</dbReference>
<evidence type="ECO:0000256" key="1">
    <source>
        <dbReference type="SAM" id="MobiDB-lite"/>
    </source>
</evidence>
<evidence type="ECO:0000313" key="3">
    <source>
        <dbReference type="EMBL" id="KAE9358123.1"/>
    </source>
</evidence>
<sequence>MWNAREPTNETPRAQTQQHLGPFAPKSVNVSTKPLPSALDDGMQDKLDLLEKVDAVLVMEHEAELRRMWRDDDFGEVVVALTVQVMMPELA</sequence>
<dbReference type="AlphaFoldDB" id="A0A6A4G5I8"/>
<proteinExistence type="predicted"/>
<evidence type="ECO:0000313" key="2">
    <source>
        <dbReference type="EMBL" id="KAE9052229.1"/>
    </source>
</evidence>
<evidence type="ECO:0000313" key="5">
    <source>
        <dbReference type="Proteomes" id="UP000434957"/>
    </source>
</evidence>
<organism evidence="3 5">
    <name type="scientific">Phytophthora rubi</name>
    <dbReference type="NCBI Taxonomy" id="129364"/>
    <lineage>
        <taxon>Eukaryota</taxon>
        <taxon>Sar</taxon>
        <taxon>Stramenopiles</taxon>
        <taxon>Oomycota</taxon>
        <taxon>Peronosporomycetes</taxon>
        <taxon>Peronosporales</taxon>
        <taxon>Peronosporaceae</taxon>
        <taxon>Phytophthora</taxon>
    </lineage>
</organism>
<evidence type="ECO:0000313" key="4">
    <source>
        <dbReference type="Proteomes" id="UP000429607"/>
    </source>
</evidence>
<accession>A0A6A4G5I8</accession>
<comment type="caution">
    <text evidence="3">The sequence shown here is derived from an EMBL/GenBank/DDBJ whole genome shotgun (WGS) entry which is preliminary data.</text>
</comment>